<dbReference type="STRING" id="7719.ENSCINP00000025569"/>
<protein>
    <recommendedName>
        <fullName evidence="1">RFX1-4/6/8-like BCD domain-containing protein</fullName>
    </recommendedName>
</protein>
<dbReference type="OMA" id="QAFYANT"/>
<dbReference type="AlphaFoldDB" id="F6QP81"/>
<dbReference type="PANTHER" id="PTHR12619:SF28">
    <property type="entry name" value="DNA-BINDING PROTEIN RFX6"/>
    <property type="match status" value="1"/>
</dbReference>
<feature type="domain" description="RFX1-4/6/8-like BCD" evidence="1">
    <location>
        <begin position="7"/>
        <end position="135"/>
    </location>
</feature>
<reference evidence="3" key="1">
    <citation type="journal article" date="2002" name="Science">
        <title>The draft genome of Ciona intestinalis: insights into chordate and vertebrate origins.</title>
        <authorList>
            <person name="Dehal P."/>
            <person name="Satou Y."/>
            <person name="Campbell R.K."/>
            <person name="Chapman J."/>
            <person name="Degnan B."/>
            <person name="De Tomaso A."/>
            <person name="Davidson B."/>
            <person name="Di Gregorio A."/>
            <person name="Gelpke M."/>
            <person name="Goodstein D.M."/>
            <person name="Harafuji N."/>
            <person name="Hastings K.E."/>
            <person name="Ho I."/>
            <person name="Hotta K."/>
            <person name="Huang W."/>
            <person name="Kawashima T."/>
            <person name="Lemaire P."/>
            <person name="Martinez D."/>
            <person name="Meinertzhagen I.A."/>
            <person name="Necula S."/>
            <person name="Nonaka M."/>
            <person name="Putnam N."/>
            <person name="Rash S."/>
            <person name="Saiga H."/>
            <person name="Satake M."/>
            <person name="Terry A."/>
            <person name="Yamada L."/>
            <person name="Wang H.G."/>
            <person name="Awazu S."/>
            <person name="Azumi K."/>
            <person name="Boore J."/>
            <person name="Branno M."/>
            <person name="Chin-Bow S."/>
            <person name="DeSantis R."/>
            <person name="Doyle S."/>
            <person name="Francino P."/>
            <person name="Keys D.N."/>
            <person name="Haga S."/>
            <person name="Hayashi H."/>
            <person name="Hino K."/>
            <person name="Imai K.S."/>
            <person name="Inaba K."/>
            <person name="Kano S."/>
            <person name="Kobayashi K."/>
            <person name="Kobayashi M."/>
            <person name="Lee B.I."/>
            <person name="Makabe K.W."/>
            <person name="Manohar C."/>
            <person name="Matassi G."/>
            <person name="Medina M."/>
            <person name="Mochizuki Y."/>
            <person name="Mount S."/>
            <person name="Morishita T."/>
            <person name="Miura S."/>
            <person name="Nakayama A."/>
            <person name="Nishizaka S."/>
            <person name="Nomoto H."/>
            <person name="Ohta F."/>
            <person name="Oishi K."/>
            <person name="Rigoutsos I."/>
            <person name="Sano M."/>
            <person name="Sasaki A."/>
            <person name="Sasakura Y."/>
            <person name="Shoguchi E."/>
            <person name="Shin-i T."/>
            <person name="Spagnuolo A."/>
            <person name="Stainier D."/>
            <person name="Suzuki M.M."/>
            <person name="Tassy O."/>
            <person name="Takatori N."/>
            <person name="Tokuoka M."/>
            <person name="Yagi K."/>
            <person name="Yoshizaki F."/>
            <person name="Wada S."/>
            <person name="Zhang C."/>
            <person name="Hyatt P.D."/>
            <person name="Larimer F."/>
            <person name="Detter C."/>
            <person name="Doggett N."/>
            <person name="Glavina T."/>
            <person name="Hawkins T."/>
            <person name="Richardson P."/>
            <person name="Lucas S."/>
            <person name="Kohara Y."/>
            <person name="Levine M."/>
            <person name="Satoh N."/>
            <person name="Rokhsar D.S."/>
        </authorList>
    </citation>
    <scope>NUCLEOTIDE SEQUENCE [LARGE SCALE GENOMIC DNA]</scope>
</reference>
<dbReference type="Pfam" id="PF25340">
    <property type="entry name" value="BCD_RFX"/>
    <property type="match status" value="1"/>
</dbReference>
<dbReference type="GO" id="GO:0003700">
    <property type="term" value="F:DNA-binding transcription factor activity"/>
    <property type="evidence" value="ECO:0007669"/>
    <property type="project" value="InterPro"/>
</dbReference>
<dbReference type="HOGENOM" id="CLU_1890404_0_0_1"/>
<dbReference type="InterPro" id="IPR057321">
    <property type="entry name" value="RFX1-4/6/8-like_BCD"/>
</dbReference>
<dbReference type="GeneTree" id="ENSGT01050000244879"/>
<sequence>MTEIELLEVRNVGKQWEGWVKASLVGCPEQLSVKKSLIAQQFGQSLVRQTSFVNLSRTVRAIMEDRATVTPMLRDIENIDLKSMGSQAFYANTESEDQDTDLNSELIKELKDLLNKRANVDMFVEWLDNVVDQKV</sequence>
<organism evidence="2 3">
    <name type="scientific">Ciona intestinalis</name>
    <name type="common">Transparent sea squirt</name>
    <name type="synonym">Ascidia intestinalis</name>
    <dbReference type="NCBI Taxonomy" id="7719"/>
    <lineage>
        <taxon>Eukaryota</taxon>
        <taxon>Metazoa</taxon>
        <taxon>Chordata</taxon>
        <taxon>Tunicata</taxon>
        <taxon>Ascidiacea</taxon>
        <taxon>Phlebobranchia</taxon>
        <taxon>Cionidae</taxon>
        <taxon>Ciona</taxon>
    </lineage>
</organism>
<dbReference type="InParanoid" id="F6QP81"/>
<keyword evidence="3" id="KW-1185">Reference proteome</keyword>
<reference evidence="2" key="2">
    <citation type="submission" date="2025-08" db="UniProtKB">
        <authorList>
            <consortium name="Ensembl"/>
        </authorList>
    </citation>
    <scope>IDENTIFICATION</scope>
</reference>
<proteinExistence type="predicted"/>
<dbReference type="PANTHER" id="PTHR12619">
    <property type="entry name" value="RFX TRANSCRIPTION FACTOR FAMILY"/>
    <property type="match status" value="1"/>
</dbReference>
<dbReference type="Ensembl" id="ENSCINT00000025815.2">
    <property type="protein sequence ID" value="ENSCINP00000025569.2"/>
    <property type="gene ID" value="ENSCING00000007302.3"/>
</dbReference>
<reference evidence="2" key="3">
    <citation type="submission" date="2025-09" db="UniProtKB">
        <authorList>
            <consortium name="Ensembl"/>
        </authorList>
    </citation>
    <scope>IDENTIFICATION</scope>
</reference>
<evidence type="ECO:0000259" key="1">
    <source>
        <dbReference type="Pfam" id="PF25340"/>
    </source>
</evidence>
<evidence type="ECO:0000313" key="2">
    <source>
        <dbReference type="Ensembl" id="ENSCINP00000025569.2"/>
    </source>
</evidence>
<name>F6QP81_CIOIN</name>
<dbReference type="InterPro" id="IPR039779">
    <property type="entry name" value="RFX-like"/>
</dbReference>
<evidence type="ECO:0000313" key="3">
    <source>
        <dbReference type="Proteomes" id="UP000008144"/>
    </source>
</evidence>
<accession>F6QP81</accession>
<dbReference type="Proteomes" id="UP000008144">
    <property type="component" value="Unassembled WGS sequence"/>
</dbReference>